<keyword evidence="3" id="KW-1185">Reference proteome</keyword>
<sequence>MSDWNHLVPAAADKIVAEGRKVTAESVRAQIGYGSLRDICPALRAWRESRRKAEGIAATIPAEVLNAFQAANLNAWAAAGRLADERIAAIEAACQDRILDAEAERDAALSEGGDYEKQLDELARELVASRDSEKRALKAVTRMDAERKIALERADALDLAIEKERRATAEALGLAGELRGRIAAMSEIFNHTQQVLRSANR</sequence>
<protein>
    <recommendedName>
        <fullName evidence="1">KfrA N-terminal DNA-binding domain-containing protein</fullName>
    </recommendedName>
</protein>
<dbReference type="STRING" id="1172194.WQQ_36030"/>
<evidence type="ECO:0000313" key="3">
    <source>
        <dbReference type="Proteomes" id="UP000003704"/>
    </source>
</evidence>
<accession>I8T3X7</accession>
<dbReference type="InterPro" id="IPR021104">
    <property type="entry name" value="KfrA_DNA-bd_N"/>
</dbReference>
<dbReference type="Proteomes" id="UP000003704">
    <property type="component" value="Unassembled WGS sequence"/>
</dbReference>
<evidence type="ECO:0000313" key="2">
    <source>
        <dbReference type="EMBL" id="EIT68408.1"/>
    </source>
</evidence>
<dbReference type="OrthoDB" id="583532at2"/>
<comment type="caution">
    <text evidence="2">The sequence shown here is derived from an EMBL/GenBank/DDBJ whole genome shotgun (WGS) entry which is preliminary data.</text>
</comment>
<evidence type="ECO:0000259" key="1">
    <source>
        <dbReference type="Pfam" id="PF11740"/>
    </source>
</evidence>
<organism evidence="2 3">
    <name type="scientific">Hydrocarboniphaga effusa AP103</name>
    <dbReference type="NCBI Taxonomy" id="1172194"/>
    <lineage>
        <taxon>Bacteria</taxon>
        <taxon>Pseudomonadati</taxon>
        <taxon>Pseudomonadota</taxon>
        <taxon>Gammaproteobacteria</taxon>
        <taxon>Nevskiales</taxon>
        <taxon>Nevskiaceae</taxon>
        <taxon>Hydrocarboniphaga</taxon>
    </lineage>
</organism>
<dbReference type="EMBL" id="AKGD01000003">
    <property type="protein sequence ID" value="EIT68408.1"/>
    <property type="molecule type" value="Genomic_DNA"/>
</dbReference>
<name>I8T3X7_9GAMM</name>
<dbReference type="AlphaFoldDB" id="I8T3X7"/>
<proteinExistence type="predicted"/>
<gene>
    <name evidence="2" type="ORF">WQQ_36030</name>
</gene>
<dbReference type="RefSeq" id="WP_007186540.1">
    <property type="nucleotide sequence ID" value="NZ_AKGD01000003.1"/>
</dbReference>
<feature type="domain" description="KfrA N-terminal DNA-binding" evidence="1">
    <location>
        <begin position="8"/>
        <end position="113"/>
    </location>
</feature>
<dbReference type="Pfam" id="PF11740">
    <property type="entry name" value="KfrA_N"/>
    <property type="match status" value="1"/>
</dbReference>
<reference evidence="2 3" key="1">
    <citation type="journal article" date="2012" name="J. Bacteriol.">
        <title>Genome Sequence of n-Alkane-Degrading Hydrocarboniphaga effusa Strain AP103T (ATCC BAA-332T).</title>
        <authorList>
            <person name="Chang H.K."/>
            <person name="Zylstra G.J."/>
            <person name="Chae J.C."/>
        </authorList>
    </citation>
    <scope>NUCLEOTIDE SEQUENCE [LARGE SCALE GENOMIC DNA]</scope>
    <source>
        <strain evidence="2 3">AP103</strain>
    </source>
</reference>